<evidence type="ECO:0000256" key="9">
    <source>
        <dbReference type="ARBA" id="ARBA00023004"/>
    </source>
</evidence>
<evidence type="ECO:0000256" key="10">
    <source>
        <dbReference type="ARBA" id="ARBA00023136"/>
    </source>
</evidence>
<dbReference type="AlphaFoldDB" id="A0A8I6AFG0"/>
<dbReference type="GeneTree" id="ENSGT00940000156770"/>
<evidence type="ECO:0000256" key="4">
    <source>
        <dbReference type="ARBA" id="ARBA00022692"/>
    </source>
</evidence>
<evidence type="ECO:0000256" key="2">
    <source>
        <dbReference type="ARBA" id="ARBA00022448"/>
    </source>
</evidence>
<sequence>MFAKEKGKFEDMAKDVKCYTLGEIQKHQDIKNSWAMLHHRVYDLTKFLEEHLGEEEVLRERAGGHASENFEDVGCSTNVQGLSKVHIIGLFHPALITTIKLNSNWWDQLCSPTSQVVVAHTFNPSTREVGAVGFP</sequence>
<keyword evidence="5" id="KW-0479">Metal-binding</keyword>
<dbReference type="GO" id="GO:0046872">
    <property type="term" value="F:metal ion binding"/>
    <property type="evidence" value="ECO:0007669"/>
    <property type="project" value="UniProtKB-KW"/>
</dbReference>
<evidence type="ECO:0000256" key="5">
    <source>
        <dbReference type="ARBA" id="ARBA00022723"/>
    </source>
</evidence>
<dbReference type="PRINTS" id="PR00363">
    <property type="entry name" value="CYTOCHROMEB5"/>
</dbReference>
<evidence type="ECO:0000313" key="16">
    <source>
        <dbReference type="Proteomes" id="UP000002494"/>
    </source>
</evidence>
<evidence type="ECO:0000313" key="17">
    <source>
        <dbReference type="RGD" id="150345156"/>
    </source>
</evidence>
<evidence type="ECO:0000256" key="13">
    <source>
        <dbReference type="ARBA" id="ARBA00039806"/>
    </source>
</evidence>
<evidence type="ECO:0000313" key="15">
    <source>
        <dbReference type="Ensembl" id="ENSRNOP00000091445.1"/>
    </source>
</evidence>
<name>A0A8I6AFG0_RAT</name>
<comment type="similarity">
    <text evidence="12">Belongs to the cytochrome b5 family.</text>
</comment>
<comment type="subcellular location">
    <subcellularLocation>
        <location evidence="1">Endoplasmic reticulum membrane</location>
        <topology evidence="1">Single-pass membrane protein</topology>
        <orientation evidence="1">Cytoplasmic side</orientation>
    </subcellularLocation>
    <subcellularLocation>
        <location evidence="11">Microsome membrane</location>
        <topology evidence="11">Single-pass membrane protein</topology>
        <orientation evidence="11">Cytoplasmic side</orientation>
    </subcellularLocation>
</comment>
<keyword evidence="6" id="KW-0256">Endoplasmic reticulum</keyword>
<protein>
    <recommendedName>
        <fullName evidence="13">Cytochrome b5</fullName>
    </recommendedName>
</protein>
<evidence type="ECO:0000256" key="1">
    <source>
        <dbReference type="ARBA" id="ARBA00004131"/>
    </source>
</evidence>
<keyword evidence="16" id="KW-1185">Reference proteome</keyword>
<dbReference type="GO" id="GO:0005789">
    <property type="term" value="C:endoplasmic reticulum membrane"/>
    <property type="evidence" value="ECO:0007669"/>
    <property type="project" value="UniProtKB-SubCell"/>
</dbReference>
<keyword evidence="8" id="KW-0249">Electron transport</keyword>
<dbReference type="PROSITE" id="PS50255">
    <property type="entry name" value="CYTOCHROME_B5_2"/>
    <property type="match status" value="1"/>
</dbReference>
<evidence type="ECO:0000256" key="12">
    <source>
        <dbReference type="ARBA" id="ARBA00038168"/>
    </source>
</evidence>
<feature type="domain" description="Cytochrome b5 heme-binding" evidence="14">
    <location>
        <begin position="16"/>
        <end position="92"/>
    </location>
</feature>
<keyword evidence="4" id="KW-0812">Transmembrane</keyword>
<evidence type="ECO:0000256" key="6">
    <source>
        <dbReference type="ARBA" id="ARBA00022824"/>
    </source>
</evidence>
<dbReference type="PANTHER" id="PTHR19359">
    <property type="entry name" value="CYTOCHROME B5"/>
    <property type="match status" value="1"/>
</dbReference>
<dbReference type="SUPFAM" id="SSF55856">
    <property type="entry name" value="Cytochrome b5-like heme/steroid binding domain"/>
    <property type="match status" value="1"/>
</dbReference>
<accession>A0A8I6AFG0</accession>
<dbReference type="RGD" id="150345156">
    <property type="gene designation" value="ENSRNOG00000064959"/>
</dbReference>
<dbReference type="Gene3D" id="3.10.120.10">
    <property type="entry name" value="Cytochrome b5-like heme/steroid binding domain"/>
    <property type="match status" value="1"/>
</dbReference>
<dbReference type="FunCoup" id="A0A8I6AFG0">
    <property type="interactions" value="4"/>
</dbReference>
<reference evidence="15" key="3">
    <citation type="submission" date="2025-09" db="UniProtKB">
        <authorList>
            <consortium name="Ensembl"/>
        </authorList>
    </citation>
    <scope>IDENTIFICATION</scope>
    <source>
        <strain evidence="15">Brown Norway</strain>
    </source>
</reference>
<reference evidence="15" key="1">
    <citation type="submission" date="2024-01" db="EMBL/GenBank/DDBJ databases">
        <title>GRCr8: a new rat reference genome assembly contstructed from accurate long reads and long range scaffolding.</title>
        <authorList>
            <person name="Doris P.A."/>
            <person name="Kalbfleisch T."/>
            <person name="Li K."/>
            <person name="Howe K."/>
            <person name="Wood J."/>
        </authorList>
    </citation>
    <scope>NUCLEOTIDE SEQUENCE [LARGE SCALE GENOMIC DNA]</scope>
    <source>
        <strain evidence="15">Brown Norway</strain>
    </source>
</reference>
<dbReference type="AGR" id="RGD:150345156"/>
<gene>
    <name evidence="17" type="primary">ENSRNOG00000064959</name>
</gene>
<dbReference type="PANTHER" id="PTHR19359:SF150">
    <property type="entry name" value="CYTOCHROME B5"/>
    <property type="match status" value="1"/>
</dbReference>
<dbReference type="InterPro" id="IPR001199">
    <property type="entry name" value="Cyt_B5-like_heme/steroid-bd"/>
</dbReference>
<evidence type="ECO:0000256" key="7">
    <source>
        <dbReference type="ARBA" id="ARBA00022848"/>
    </source>
</evidence>
<evidence type="ECO:0000256" key="11">
    <source>
        <dbReference type="ARBA" id="ARBA00037877"/>
    </source>
</evidence>
<dbReference type="Pfam" id="PF00173">
    <property type="entry name" value="Cyt-b5"/>
    <property type="match status" value="1"/>
</dbReference>
<evidence type="ECO:0000256" key="3">
    <source>
        <dbReference type="ARBA" id="ARBA00022617"/>
    </source>
</evidence>
<dbReference type="SMART" id="SM01117">
    <property type="entry name" value="Cyt-b5"/>
    <property type="match status" value="1"/>
</dbReference>
<dbReference type="InterPro" id="IPR036400">
    <property type="entry name" value="Cyt_B5-like_heme/steroid_sf"/>
</dbReference>
<reference evidence="15" key="2">
    <citation type="submission" date="2025-08" db="UniProtKB">
        <authorList>
            <consortium name="Ensembl"/>
        </authorList>
    </citation>
    <scope>IDENTIFICATION</scope>
    <source>
        <strain evidence="15">Brown Norway</strain>
    </source>
</reference>
<evidence type="ECO:0000256" key="8">
    <source>
        <dbReference type="ARBA" id="ARBA00022982"/>
    </source>
</evidence>
<dbReference type="Proteomes" id="UP000002494">
    <property type="component" value="Chromosome 2"/>
</dbReference>
<dbReference type="Ensembl" id="ENSRNOT00000105117.2">
    <property type="protein sequence ID" value="ENSRNOP00000091445.1"/>
    <property type="gene ID" value="ENSRNOG00000064959.2"/>
</dbReference>
<proteinExistence type="inferred from homology"/>
<dbReference type="InterPro" id="IPR050668">
    <property type="entry name" value="Cytochrome_b5"/>
</dbReference>
<keyword evidence="3" id="KW-0349">Heme</keyword>
<keyword evidence="10" id="KW-0472">Membrane</keyword>
<keyword evidence="9" id="KW-0408">Iron</keyword>
<keyword evidence="2" id="KW-0813">Transport</keyword>
<keyword evidence="7" id="KW-0492">Microsome</keyword>
<evidence type="ECO:0000259" key="14">
    <source>
        <dbReference type="PROSITE" id="PS50255"/>
    </source>
</evidence>
<organism evidence="15 16">
    <name type="scientific">Rattus norvegicus</name>
    <name type="common">Rat</name>
    <dbReference type="NCBI Taxonomy" id="10116"/>
    <lineage>
        <taxon>Eukaryota</taxon>
        <taxon>Metazoa</taxon>
        <taxon>Chordata</taxon>
        <taxon>Craniata</taxon>
        <taxon>Vertebrata</taxon>
        <taxon>Euteleostomi</taxon>
        <taxon>Mammalia</taxon>
        <taxon>Eutheria</taxon>
        <taxon>Euarchontoglires</taxon>
        <taxon>Glires</taxon>
        <taxon>Rodentia</taxon>
        <taxon>Myomorpha</taxon>
        <taxon>Muroidea</taxon>
        <taxon>Muridae</taxon>
        <taxon>Murinae</taxon>
        <taxon>Rattus</taxon>
    </lineage>
</organism>